<evidence type="ECO:0000313" key="4">
    <source>
        <dbReference type="EMBL" id="WED63675.1"/>
    </source>
</evidence>
<proteinExistence type="inferred from homology"/>
<dbReference type="InterPro" id="IPR003767">
    <property type="entry name" value="Malate/L-lactate_DH-like"/>
</dbReference>
<evidence type="ECO:0000256" key="3">
    <source>
        <dbReference type="SAM" id="MobiDB-lite"/>
    </source>
</evidence>
<evidence type="ECO:0000256" key="1">
    <source>
        <dbReference type="ARBA" id="ARBA00006056"/>
    </source>
</evidence>
<protein>
    <submittedName>
        <fullName evidence="4">Ldh family oxidoreductase</fullName>
    </submittedName>
</protein>
<organism evidence="4 5">
    <name type="scientific">Synoicihabitans lomoniglobus</name>
    <dbReference type="NCBI Taxonomy" id="2909285"/>
    <lineage>
        <taxon>Bacteria</taxon>
        <taxon>Pseudomonadati</taxon>
        <taxon>Verrucomicrobiota</taxon>
        <taxon>Opitutia</taxon>
        <taxon>Opitutales</taxon>
        <taxon>Opitutaceae</taxon>
        <taxon>Synoicihabitans</taxon>
    </lineage>
</organism>
<dbReference type="RefSeq" id="WP_330929882.1">
    <property type="nucleotide sequence ID" value="NZ_CP119075.1"/>
</dbReference>
<name>A0AAE9ZR44_9BACT</name>
<keyword evidence="5" id="KW-1185">Reference proteome</keyword>
<reference evidence="4" key="1">
    <citation type="submission" date="2023-03" db="EMBL/GenBank/DDBJ databases">
        <title>Lomoglobus Profundus gen. nov., sp. nov., a novel member of the phylum Verrucomicrobia, isolated from deep-marine sediment of South China Sea.</title>
        <authorList>
            <person name="Ahmad T."/>
            <person name="Ishaq S.E."/>
            <person name="Wang F."/>
        </authorList>
    </citation>
    <scope>NUCLEOTIDE SEQUENCE</scope>
    <source>
        <strain evidence="4">LMO-M01</strain>
    </source>
</reference>
<gene>
    <name evidence="4" type="ORF">PXH66_15170</name>
</gene>
<evidence type="ECO:0000313" key="5">
    <source>
        <dbReference type="Proteomes" id="UP001218638"/>
    </source>
</evidence>
<dbReference type="GO" id="GO:0016491">
    <property type="term" value="F:oxidoreductase activity"/>
    <property type="evidence" value="ECO:0007669"/>
    <property type="project" value="UniProtKB-KW"/>
</dbReference>
<dbReference type="InterPro" id="IPR043144">
    <property type="entry name" value="Mal/L-sulf/L-lact_DH-like_ah"/>
</dbReference>
<dbReference type="KEGG" id="slom:PXH66_15170"/>
<accession>A0AAE9ZR44</accession>
<feature type="region of interest" description="Disordered" evidence="3">
    <location>
        <begin position="212"/>
        <end position="235"/>
    </location>
</feature>
<dbReference type="Gene3D" id="3.30.1370.60">
    <property type="entry name" value="Hypothetical oxidoreductase yiak, domain 2"/>
    <property type="match status" value="1"/>
</dbReference>
<dbReference type="InterPro" id="IPR043143">
    <property type="entry name" value="Mal/L-sulf/L-lact_DH-like_NADP"/>
</dbReference>
<dbReference type="Gene3D" id="1.10.1530.10">
    <property type="match status" value="1"/>
</dbReference>
<dbReference type="Proteomes" id="UP001218638">
    <property type="component" value="Chromosome"/>
</dbReference>
<evidence type="ECO:0000256" key="2">
    <source>
        <dbReference type="ARBA" id="ARBA00023002"/>
    </source>
</evidence>
<dbReference type="SUPFAM" id="SSF89733">
    <property type="entry name" value="L-sulfolactate dehydrogenase-like"/>
    <property type="match status" value="1"/>
</dbReference>
<dbReference type="InterPro" id="IPR036111">
    <property type="entry name" value="Mal/L-sulfo/L-lacto_DH-like_sf"/>
</dbReference>
<sequence>MNTLFSARNPIGRVSPAWWGDFGQKLLVKVGVPSRHAAIVVTSLVEANLRGVDSHGMQMLLVYLQQLRAGGINPRASGGVERSDGVCLRYDGGNGLGQVVADRCVELVRQKVTEHGLAMVVARRSNHFGTGAWWAEKLARAGYIGIVMSNACPAVAPWQGLTPTLGTNPLCVAMPGEVTGARWLLDMATTTVALGKVSDALHRGESSIPASWGFWDEQGRPTTDPHAAQRGSPTPIGGYKGTGLAIMVELLTAGLSGGSMATELPVYRTGGDPLGISHTFIAVDPRRFLGEGEFESRVDRLGAMVKAAAPRPPHEEVLLAGEPEWRCRAERVTAGIPVPAELWRRFQAVANELGVETPPR</sequence>
<dbReference type="Pfam" id="PF02615">
    <property type="entry name" value="Ldh_2"/>
    <property type="match status" value="1"/>
</dbReference>
<dbReference type="PANTHER" id="PTHR11091:SF0">
    <property type="entry name" value="MALATE DEHYDROGENASE"/>
    <property type="match status" value="1"/>
</dbReference>
<comment type="similarity">
    <text evidence="1">Belongs to the LDH2/MDH2 oxidoreductase family.</text>
</comment>
<keyword evidence="2" id="KW-0560">Oxidoreductase</keyword>
<dbReference type="EMBL" id="CP119075">
    <property type="protein sequence ID" value="WED63675.1"/>
    <property type="molecule type" value="Genomic_DNA"/>
</dbReference>
<dbReference type="AlphaFoldDB" id="A0AAE9ZR44"/>
<dbReference type="PANTHER" id="PTHR11091">
    <property type="entry name" value="OXIDOREDUCTASE-RELATED"/>
    <property type="match status" value="1"/>
</dbReference>